<keyword evidence="1" id="KW-0227">DNA damage</keyword>
<dbReference type="InterPro" id="IPR036388">
    <property type="entry name" value="WH-like_DNA-bd_sf"/>
</dbReference>
<feature type="region of interest" description="Disordered" evidence="2">
    <location>
        <begin position="235"/>
        <end position="294"/>
    </location>
</feature>
<dbReference type="PANTHER" id="PTHR20973">
    <property type="entry name" value="NON-SMC ELEMENT 1-RELATED"/>
    <property type="match status" value="1"/>
</dbReference>
<organism evidence="3 4">
    <name type="scientific">Hibiscus sabdariffa</name>
    <name type="common">roselle</name>
    <dbReference type="NCBI Taxonomy" id="183260"/>
    <lineage>
        <taxon>Eukaryota</taxon>
        <taxon>Viridiplantae</taxon>
        <taxon>Streptophyta</taxon>
        <taxon>Embryophyta</taxon>
        <taxon>Tracheophyta</taxon>
        <taxon>Spermatophyta</taxon>
        <taxon>Magnoliopsida</taxon>
        <taxon>eudicotyledons</taxon>
        <taxon>Gunneridae</taxon>
        <taxon>Pentapetalae</taxon>
        <taxon>rosids</taxon>
        <taxon>malvids</taxon>
        <taxon>Malvales</taxon>
        <taxon>Malvaceae</taxon>
        <taxon>Malvoideae</taxon>
        <taxon>Hibiscus</taxon>
    </lineage>
</organism>
<evidence type="ECO:0000256" key="2">
    <source>
        <dbReference type="SAM" id="MobiDB-lite"/>
    </source>
</evidence>
<keyword evidence="1" id="KW-0233">DNA recombination</keyword>
<accession>A0ABR2GFW7</accession>
<dbReference type="InterPro" id="IPR011513">
    <property type="entry name" value="Nse1"/>
</dbReference>
<comment type="subunit">
    <text evidence="1">Component of the Smc5-Smc6 complex.</text>
</comment>
<evidence type="ECO:0000256" key="1">
    <source>
        <dbReference type="RuleBase" id="RU368018"/>
    </source>
</evidence>
<sequence>MAVLSWKHHTLIQTLLERGPLLEKDFHSIFTAITGQNPGTHQGKFNDYLLKINRELSYLQLDLRACRDPYDGRVYYGVVNNVSDEQSKLGTKYSVPQIAFFKAIVEAIAQDVTAVGCICNMDALNIKLENQVLNNSGSQSQDGSLGIPAAFRNFTMSQKEKTIDQLVIDKWLCYTEDDNIGVGVSACLIFLVDAASLFSSFWPCWPDRAQMKGVIVCPSCDTQWQYQPPKAEPLELEDEETEVMQSQPSSQPLQSQVQSSLRSRRKRERVGRNDDADTVGCDTRRVTRQSAHLR</sequence>
<reference evidence="3 4" key="1">
    <citation type="journal article" date="2024" name="G3 (Bethesda)">
        <title>Genome assembly of Hibiscus sabdariffa L. provides insights into metabolisms of medicinal natural products.</title>
        <authorList>
            <person name="Kim T."/>
        </authorList>
    </citation>
    <scope>NUCLEOTIDE SEQUENCE [LARGE SCALE GENOMIC DNA]</scope>
    <source>
        <strain evidence="3">TK-2024</strain>
        <tissue evidence="3">Old leaves</tissue>
    </source>
</reference>
<dbReference type="Proteomes" id="UP001472677">
    <property type="component" value="Unassembled WGS sequence"/>
</dbReference>
<dbReference type="EMBL" id="JBBPBM010000001">
    <property type="protein sequence ID" value="KAK8601511.1"/>
    <property type="molecule type" value="Genomic_DNA"/>
</dbReference>
<keyword evidence="1" id="KW-0833">Ubl conjugation pathway</keyword>
<keyword evidence="1" id="KW-0234">DNA repair</keyword>
<keyword evidence="1" id="KW-0863">Zinc-finger</keyword>
<dbReference type="Gene3D" id="1.10.10.10">
    <property type="entry name" value="Winged helix-like DNA-binding domain superfamily/Winged helix DNA-binding domain"/>
    <property type="match status" value="1"/>
</dbReference>
<proteinExistence type="inferred from homology"/>
<protein>
    <recommendedName>
        <fullName evidence="1">Non-structural maintenance of chromosomes element 1 homolog</fullName>
        <ecNumber evidence="1">2.3.2.27</ecNumber>
    </recommendedName>
</protein>
<dbReference type="Gene3D" id="3.90.1150.220">
    <property type="match status" value="1"/>
</dbReference>
<comment type="similarity">
    <text evidence="1">Belongs to the NSE1 family.</text>
</comment>
<comment type="subcellular location">
    <subcellularLocation>
        <location evidence="1">Nucleus</location>
    </subcellularLocation>
</comment>
<keyword evidence="1" id="KW-0539">Nucleus</keyword>
<keyword evidence="1" id="KW-0808">Transferase</keyword>
<comment type="catalytic activity">
    <reaction evidence="1">
        <text>S-ubiquitinyl-[E2 ubiquitin-conjugating enzyme]-L-cysteine + [acceptor protein]-L-lysine = [E2 ubiquitin-conjugating enzyme]-L-cysteine + N(6)-ubiquitinyl-[acceptor protein]-L-lysine.</text>
        <dbReference type="EC" id="2.3.2.27"/>
    </reaction>
</comment>
<evidence type="ECO:0000313" key="4">
    <source>
        <dbReference type="Proteomes" id="UP001472677"/>
    </source>
</evidence>
<dbReference type="PANTHER" id="PTHR20973:SF0">
    <property type="entry name" value="NON-STRUCTURAL MAINTENANCE OF CHROMOSOMES ELEMENT 1 HOMOLOG"/>
    <property type="match status" value="1"/>
</dbReference>
<gene>
    <name evidence="3" type="ORF">V6N12_051341</name>
</gene>
<name>A0ABR2GFW7_9ROSI</name>
<dbReference type="Pfam" id="PF07574">
    <property type="entry name" value="SMC_Nse1"/>
    <property type="match status" value="1"/>
</dbReference>
<keyword evidence="4" id="KW-1185">Reference proteome</keyword>
<keyword evidence="1" id="KW-0862">Zinc</keyword>
<feature type="compositionally biased region" description="Low complexity" evidence="2">
    <location>
        <begin position="245"/>
        <end position="261"/>
    </location>
</feature>
<dbReference type="EC" id="2.3.2.27" evidence="1"/>
<evidence type="ECO:0000313" key="3">
    <source>
        <dbReference type="EMBL" id="KAK8601511.1"/>
    </source>
</evidence>
<comment type="caution">
    <text evidence="3">The sequence shown here is derived from an EMBL/GenBank/DDBJ whole genome shotgun (WGS) entry which is preliminary data.</text>
</comment>
<keyword evidence="1" id="KW-0479">Metal-binding</keyword>